<dbReference type="EMBL" id="JADWOX010000021">
    <property type="protein sequence ID" value="MBI1686362.1"/>
    <property type="molecule type" value="Genomic_DNA"/>
</dbReference>
<dbReference type="InterPro" id="IPR007863">
    <property type="entry name" value="Peptidase_M16_C"/>
</dbReference>
<organism evidence="4 5">
    <name type="scientific">Caulobacter hibisci</name>
    <dbReference type="NCBI Taxonomy" id="2035993"/>
    <lineage>
        <taxon>Bacteria</taxon>
        <taxon>Pseudomonadati</taxon>
        <taxon>Pseudomonadota</taxon>
        <taxon>Alphaproteobacteria</taxon>
        <taxon>Caulobacterales</taxon>
        <taxon>Caulobacteraceae</taxon>
        <taxon>Caulobacter</taxon>
    </lineage>
</organism>
<dbReference type="Proteomes" id="UP000639859">
    <property type="component" value="Unassembled WGS sequence"/>
</dbReference>
<feature type="domain" description="Peptidase M16 N-terminal" evidence="2">
    <location>
        <begin position="521"/>
        <end position="650"/>
    </location>
</feature>
<evidence type="ECO:0000259" key="2">
    <source>
        <dbReference type="Pfam" id="PF00675"/>
    </source>
</evidence>
<feature type="chain" id="PRO_5045557840" evidence="1">
    <location>
        <begin position="44"/>
        <end position="943"/>
    </location>
</feature>
<evidence type="ECO:0000259" key="3">
    <source>
        <dbReference type="Pfam" id="PF05193"/>
    </source>
</evidence>
<dbReference type="PANTHER" id="PTHR11851:SF224">
    <property type="entry name" value="PROCESSING PROTEASE"/>
    <property type="match status" value="1"/>
</dbReference>
<feature type="signal peptide" evidence="1">
    <location>
        <begin position="1"/>
        <end position="43"/>
    </location>
</feature>
<dbReference type="Pfam" id="PF00675">
    <property type="entry name" value="Peptidase_M16"/>
    <property type="match status" value="2"/>
</dbReference>
<keyword evidence="1" id="KW-0732">Signal</keyword>
<proteinExistence type="predicted"/>
<dbReference type="InterPro" id="IPR050361">
    <property type="entry name" value="MPP/UQCRC_Complex"/>
</dbReference>
<evidence type="ECO:0000256" key="1">
    <source>
        <dbReference type="SAM" id="SignalP"/>
    </source>
</evidence>
<sequence>MPRNLWCGASSLCAKSYSGLFMKLFASAAVAALLLANPLLAQAAPKPAAPKPAAKVTGQLAQLPSVDIPYTKFTLANGLTVIVHEDHKAPIVAVNVWYHVGSKNEPKGRTGFAHLFEHLMFNGSENFNDDWFKALEKLGATDMNGTTNEDRTNYFQNVPTAALDQVLWLESDRMGHLVGAIDKAKLDEQRGVVQNEKRQGQNQPYGQVWDVITASTYDADHPYGHTVIGEMADLDAASLDDVKDWFKNYYGPANAVLVLAGDITPAEAKAKVEKYFGDIPSGPPLTRQKAWPAKRTGSQRAEMQDRVPQTRIYKIWNIPEYGSAASDYLALLGDVLVSDKTSRLYQRLVYTDQTAVNVGAGVNESEIGSQFMVTLTVKPGGDPAAVEKAFDEEFQRLLRDGPTPEEVAKVRTLSLSNFVRGVERIGGFGGKSDILAESQVYLGSPDAYKTGLERIRGATAAQLQAAGKAWLTDGDFTLTVTPFPTYTTTAGVDRKVMPEVGATKAPAFVKLERATLSNGIKVILAERHETPQIRMGLLFDAGVAASAGDKAGLTSVATSMLTEGTTHRDGLTISRELAQLGAGINSGSGLDFTSVSLNTLTTTLDPALAIYADVLQNPAFKSEDLDRFKKQNIAAIQQAKQNPQALSNRILPVLAYGAGSPYGQLTTEASIASITRDDVVRFQKTWLQPQGATLIVVGDTTLAALLPKLEAQLGGWKGAPAKTKPPVQAASSKAAVYLIDKPGAQQSVIAAGNLVPPRDPKDQAALDTFNTLFGGDFVSRLNMNLREDKHWSYGAFSGVRDARGSRLFLIRAPVQTDKTAESFTEARKELTDIIGPRPVTPAELAKAQNSLTLSMPGSWETGGAVSDSIGELVNFGLPDSYFDEYPADVRAVTVDSATAAAKKAIKPDELVWVIVGDRAVIEPKLKALKLDIQVIDADGKPAK</sequence>
<dbReference type="PANTHER" id="PTHR11851">
    <property type="entry name" value="METALLOPROTEASE"/>
    <property type="match status" value="1"/>
</dbReference>
<reference evidence="4 5" key="1">
    <citation type="submission" date="2020-11" db="EMBL/GenBank/DDBJ databases">
        <title>genome sequence of strain KACC 18849.</title>
        <authorList>
            <person name="Gao J."/>
            <person name="Zhang X."/>
        </authorList>
    </citation>
    <scope>NUCLEOTIDE SEQUENCE [LARGE SCALE GENOMIC DNA]</scope>
    <source>
        <strain evidence="4 5">KACC 18849</strain>
    </source>
</reference>
<evidence type="ECO:0000313" key="4">
    <source>
        <dbReference type="EMBL" id="MBI1686362.1"/>
    </source>
</evidence>
<gene>
    <name evidence="4" type="ORF">I4Q42_22055</name>
</gene>
<dbReference type="InterPro" id="IPR011249">
    <property type="entry name" value="Metalloenz_LuxS/M16"/>
</dbReference>
<dbReference type="Gene3D" id="3.30.830.10">
    <property type="entry name" value="Metalloenzyme, LuxS/M16 peptidase-like"/>
    <property type="match status" value="4"/>
</dbReference>
<keyword evidence="5" id="KW-1185">Reference proteome</keyword>
<dbReference type="SUPFAM" id="SSF63411">
    <property type="entry name" value="LuxS/MPP-like metallohydrolase"/>
    <property type="match status" value="4"/>
</dbReference>
<accession>A0ABS0T664</accession>
<protein>
    <submittedName>
        <fullName evidence="4">Insulinase family protein</fullName>
    </submittedName>
</protein>
<comment type="caution">
    <text evidence="4">The sequence shown here is derived from an EMBL/GenBank/DDBJ whole genome shotgun (WGS) entry which is preliminary data.</text>
</comment>
<evidence type="ECO:0000313" key="5">
    <source>
        <dbReference type="Proteomes" id="UP000639859"/>
    </source>
</evidence>
<feature type="domain" description="Peptidase M16 N-terminal" evidence="2">
    <location>
        <begin position="81"/>
        <end position="219"/>
    </location>
</feature>
<feature type="domain" description="Peptidase M16 C-terminal" evidence="3">
    <location>
        <begin position="238"/>
        <end position="412"/>
    </location>
</feature>
<dbReference type="Pfam" id="PF05193">
    <property type="entry name" value="Peptidase_M16_C"/>
    <property type="match status" value="2"/>
</dbReference>
<name>A0ABS0T664_9CAUL</name>
<feature type="domain" description="Peptidase M16 C-terminal" evidence="3">
    <location>
        <begin position="673"/>
        <end position="851"/>
    </location>
</feature>
<dbReference type="InterPro" id="IPR011765">
    <property type="entry name" value="Pept_M16_N"/>
</dbReference>